<feature type="domain" description="RING-type" evidence="13">
    <location>
        <begin position="53"/>
        <end position="101"/>
    </location>
</feature>
<feature type="transmembrane region" description="Helical" evidence="11">
    <location>
        <begin position="302"/>
        <end position="321"/>
    </location>
</feature>
<comment type="function">
    <text evidence="11">Required for cis-Golgi integrity and efficient ER to Golgi transport.</text>
</comment>
<dbReference type="GO" id="GO:0008270">
    <property type="term" value="F:zinc ion binding"/>
    <property type="evidence" value="ECO:0007669"/>
    <property type="project" value="UniProtKB-UniRule"/>
</dbReference>
<dbReference type="PROSITE" id="PS50089">
    <property type="entry name" value="ZF_RING_2"/>
    <property type="match status" value="1"/>
</dbReference>
<gene>
    <name evidence="14" type="primary">ZFPL1</name>
</gene>
<comment type="domain">
    <text evidence="11">The B box-type and RING-type zinc fingers although degenerate play a central role in function of the protein.</text>
</comment>
<reference evidence="14" key="1">
    <citation type="submission" date="2025-08" db="UniProtKB">
        <authorList>
            <consortium name="Ensembl"/>
        </authorList>
    </citation>
    <scope>IDENTIFICATION</scope>
</reference>
<dbReference type="PANTHER" id="PTHR12981:SF0">
    <property type="entry name" value="ZINC FINGER PROTEIN-LIKE 1"/>
    <property type="match status" value="1"/>
</dbReference>
<evidence type="ECO:0000256" key="10">
    <source>
        <dbReference type="PROSITE-ProRule" id="PRU00175"/>
    </source>
</evidence>
<evidence type="ECO:0000313" key="14">
    <source>
        <dbReference type="Ensembl" id="ENSGMOP00000062808.1"/>
    </source>
</evidence>
<proteinExistence type="inferred from homology"/>
<organism evidence="14 15">
    <name type="scientific">Gadus morhua</name>
    <name type="common">Atlantic cod</name>
    <dbReference type="NCBI Taxonomy" id="8049"/>
    <lineage>
        <taxon>Eukaryota</taxon>
        <taxon>Metazoa</taxon>
        <taxon>Chordata</taxon>
        <taxon>Craniata</taxon>
        <taxon>Vertebrata</taxon>
        <taxon>Euteleostomi</taxon>
        <taxon>Actinopterygii</taxon>
        <taxon>Neopterygii</taxon>
        <taxon>Teleostei</taxon>
        <taxon>Neoteleostei</taxon>
        <taxon>Acanthomorphata</taxon>
        <taxon>Zeiogadaria</taxon>
        <taxon>Gadariae</taxon>
        <taxon>Gadiformes</taxon>
        <taxon>Gadoidei</taxon>
        <taxon>Gadidae</taxon>
        <taxon>Gadus</taxon>
    </lineage>
</organism>
<dbReference type="RefSeq" id="XP_030217822.1">
    <property type="nucleotide sequence ID" value="XM_030361962.1"/>
</dbReference>
<dbReference type="InterPro" id="IPR058731">
    <property type="entry name" value="Znf-B_box_ZFPL1-like"/>
</dbReference>
<evidence type="ECO:0000256" key="7">
    <source>
        <dbReference type="ARBA" id="ARBA00022833"/>
    </source>
</evidence>
<dbReference type="RefSeq" id="XP_030217820.1">
    <property type="nucleotide sequence ID" value="XM_030361960.1"/>
</dbReference>
<evidence type="ECO:0000256" key="3">
    <source>
        <dbReference type="ARBA" id="ARBA00022409"/>
    </source>
</evidence>
<protein>
    <recommendedName>
        <fullName evidence="3 11">Zinc finger protein-like 1</fullName>
    </recommendedName>
</protein>
<evidence type="ECO:0000256" key="6">
    <source>
        <dbReference type="ARBA" id="ARBA00022771"/>
    </source>
</evidence>
<evidence type="ECO:0000256" key="1">
    <source>
        <dbReference type="ARBA" id="ARBA00004612"/>
    </source>
</evidence>
<keyword evidence="5 11" id="KW-0479">Metal-binding</keyword>
<dbReference type="InterPro" id="IPR001841">
    <property type="entry name" value="Znf_RING"/>
</dbReference>
<keyword evidence="9 11" id="KW-0472">Membrane</keyword>
<evidence type="ECO:0000259" key="13">
    <source>
        <dbReference type="PROSITE" id="PS50089"/>
    </source>
</evidence>
<keyword evidence="15" id="KW-1185">Reference proteome</keyword>
<dbReference type="GO" id="GO:0016192">
    <property type="term" value="P:vesicle-mediated transport"/>
    <property type="evidence" value="ECO:0007669"/>
    <property type="project" value="UniProtKB-KW"/>
</dbReference>
<name>A0A8C5CT85_GADMO</name>
<evidence type="ECO:0000256" key="8">
    <source>
        <dbReference type="ARBA" id="ARBA00022989"/>
    </source>
</evidence>
<keyword evidence="11" id="KW-0813">Transport</keyword>
<accession>A0A8C5CT85</accession>
<feature type="compositionally biased region" description="Basic and acidic residues" evidence="12">
    <location>
        <begin position="181"/>
        <end position="200"/>
    </location>
</feature>
<dbReference type="GeneTree" id="ENSGT00390000009753"/>
<comment type="similarity">
    <text evidence="2 11">Belongs to the ZFPL1 family.</text>
</comment>
<evidence type="ECO:0000256" key="9">
    <source>
        <dbReference type="ARBA" id="ARBA00023136"/>
    </source>
</evidence>
<comment type="subcellular location">
    <subcellularLocation>
        <location evidence="1 11">Golgi apparatus</location>
        <location evidence="1 11">cis-Golgi network membrane</location>
        <topology evidence="1 11">Single-pass membrane protein</topology>
    </subcellularLocation>
</comment>
<keyword evidence="11" id="KW-0333">Golgi apparatus</keyword>
<evidence type="ECO:0000256" key="5">
    <source>
        <dbReference type="ARBA" id="ARBA00022723"/>
    </source>
</evidence>
<dbReference type="Ensembl" id="ENSGMOT00000071735.1">
    <property type="protein sequence ID" value="ENSGMOP00000062808.1"/>
    <property type="gene ID" value="ENSGMOG00000033532.1"/>
</dbReference>
<keyword evidence="7 11" id="KW-0862">Zinc</keyword>
<dbReference type="InterPro" id="IPR058730">
    <property type="entry name" value="U-box_ZFPL1-like"/>
</dbReference>
<dbReference type="OrthoDB" id="1916590at2759"/>
<dbReference type="GeneID" id="115547604"/>
<keyword evidence="4 11" id="KW-0812">Transmembrane</keyword>
<sequence>MGLCKCPKRKVTNLFCFEHRVNVCEHCLVSNHNKCIVQSYLQWLQDSDYNPSCRLCDQPLNDQQTTRLVCYDVFHWACLNAAAARLPLHTAPAGYQCPSCQGPVFPPPHLASPVADALRDQLASVNWARAGLGLPLIEEPPQADPHDVTDYREWSTYEGREQSEAYPSHSYPPGPSQAPVCEDHPAHEDRGGPHHHEGGGHHHGAGPHHHEGGGHHHGAAPPAPEHSGANFTSAGPCDPGPMHTASAPRKVYDARGDAHSSVTQIDFDDDKYRRRPTLSWFAQILKNRRGTKKSSLSWRQKVFMFMLVGVLAFLTLIIVMAKLGRASAGSDPNLDPLMNPNIRIGKN</sequence>
<dbReference type="OMA" id="CEHCMVA"/>
<keyword evidence="11" id="KW-0931">ER-Golgi transport</keyword>
<evidence type="ECO:0000256" key="11">
    <source>
        <dbReference type="RuleBase" id="RU369078"/>
    </source>
</evidence>
<keyword evidence="8 11" id="KW-1133">Transmembrane helix</keyword>
<evidence type="ECO:0000256" key="2">
    <source>
        <dbReference type="ARBA" id="ARBA00005561"/>
    </source>
</evidence>
<evidence type="ECO:0000313" key="15">
    <source>
        <dbReference type="Proteomes" id="UP000694546"/>
    </source>
</evidence>
<reference evidence="14" key="2">
    <citation type="submission" date="2025-09" db="UniProtKB">
        <authorList>
            <consortium name="Ensembl"/>
        </authorList>
    </citation>
    <scope>IDENTIFICATION</scope>
</reference>
<dbReference type="GO" id="GO:0005794">
    <property type="term" value="C:Golgi apparatus"/>
    <property type="evidence" value="ECO:0007669"/>
    <property type="project" value="UniProtKB-SubCell"/>
</dbReference>
<dbReference type="PANTHER" id="PTHR12981">
    <property type="entry name" value="ZINC FINGER PROTEIN-LIKE 1"/>
    <property type="match status" value="1"/>
</dbReference>
<keyword evidence="6 10" id="KW-0863">Zinc-finger</keyword>
<dbReference type="Pfam" id="PF25993">
    <property type="entry name" value="zf-B_box_ZFPL1"/>
    <property type="match status" value="1"/>
</dbReference>
<feature type="region of interest" description="Disordered" evidence="12">
    <location>
        <begin position="159"/>
        <end position="247"/>
    </location>
</feature>
<dbReference type="Proteomes" id="UP000694546">
    <property type="component" value="Chromosome 7"/>
</dbReference>
<evidence type="ECO:0000256" key="4">
    <source>
        <dbReference type="ARBA" id="ARBA00022692"/>
    </source>
</evidence>
<dbReference type="InterPro" id="IPR039043">
    <property type="entry name" value="ZFPL1"/>
</dbReference>
<dbReference type="CDD" id="cd16487">
    <property type="entry name" value="mRING-H2-C3DHC3_ZFPL1"/>
    <property type="match status" value="1"/>
</dbReference>
<dbReference type="Pfam" id="PF25998">
    <property type="entry name" value="U-box_ZFPL1"/>
    <property type="match status" value="1"/>
</dbReference>
<dbReference type="AlphaFoldDB" id="A0A8C5CT85"/>
<evidence type="ECO:0000256" key="12">
    <source>
        <dbReference type="SAM" id="MobiDB-lite"/>
    </source>
</evidence>